<reference evidence="2 3" key="1">
    <citation type="submission" date="2019-03" db="EMBL/GenBank/DDBJ databases">
        <title>Paraburkholderia sp. isolated from native Mimosa gymnas in Guartela State Park, Brazil.</title>
        <authorList>
            <person name="Paulitsch F."/>
            <person name="Hungria M."/>
            <person name="Delamuta J.R.M."/>
            <person name="Ribeiro R.A."/>
            <person name="Dall'Agnol R."/>
            <person name="Silva J.S.B."/>
        </authorList>
    </citation>
    <scope>NUCLEOTIDE SEQUENCE [LARGE SCALE GENOMIC DNA]</scope>
    <source>
        <strain evidence="2 3">CNPSo 3008</strain>
    </source>
</reference>
<dbReference type="InterPro" id="IPR003616">
    <property type="entry name" value="Post-SET_dom"/>
</dbReference>
<dbReference type="EMBL" id="SMOD01000042">
    <property type="protein sequence ID" value="TDG03338.1"/>
    <property type="molecule type" value="Genomic_DNA"/>
</dbReference>
<evidence type="ECO:0000313" key="2">
    <source>
        <dbReference type="EMBL" id="TDG03338.1"/>
    </source>
</evidence>
<feature type="domain" description="Post-SET" evidence="1">
    <location>
        <begin position="179"/>
        <end position="195"/>
    </location>
</feature>
<accession>A0A4R5L4D8</accession>
<evidence type="ECO:0000313" key="3">
    <source>
        <dbReference type="Proteomes" id="UP000295606"/>
    </source>
</evidence>
<protein>
    <recommendedName>
        <fullName evidence="1">Post-SET domain-containing protein</fullName>
    </recommendedName>
</protein>
<sequence>MVAPLTAICPNCQTINPLPARNNDGGTAFRFGPLANGSEGWICVQCNLGHSHYNCIGCDMIPASSFTNAGRETARGILEGITAYLGGPIKSSGGSNCFIATELYGRESSEVRTLRQFRDRFLIPRPIGRLFVAAYYRTSPSIVLAIRRSTALRYIFHIVVSAIVDYALEVSAKARDSASEYTCRCGARRCRGTMLAPV</sequence>
<dbReference type="Proteomes" id="UP000295606">
    <property type="component" value="Unassembled WGS sequence"/>
</dbReference>
<gene>
    <name evidence="2" type="ORF">E1N52_35025</name>
</gene>
<proteinExistence type="predicted"/>
<dbReference type="NCBIfam" id="NF041770">
    <property type="entry name" value="CFI_box_CTERM"/>
    <property type="match status" value="1"/>
</dbReference>
<dbReference type="PROSITE" id="PS50868">
    <property type="entry name" value="POST_SET"/>
    <property type="match status" value="1"/>
</dbReference>
<dbReference type="OrthoDB" id="5568695at2"/>
<comment type="caution">
    <text evidence="2">The sequence shown here is derived from an EMBL/GenBank/DDBJ whole genome shotgun (WGS) entry which is preliminary data.</text>
</comment>
<dbReference type="InterPro" id="IPR049886">
    <property type="entry name" value="CFI_box_CTERM_dom"/>
</dbReference>
<evidence type="ECO:0000259" key="1">
    <source>
        <dbReference type="PROSITE" id="PS50868"/>
    </source>
</evidence>
<organism evidence="2 3">
    <name type="scientific">Paraburkholderia guartelaensis</name>
    <dbReference type="NCBI Taxonomy" id="2546446"/>
    <lineage>
        <taxon>Bacteria</taxon>
        <taxon>Pseudomonadati</taxon>
        <taxon>Pseudomonadota</taxon>
        <taxon>Betaproteobacteria</taxon>
        <taxon>Burkholderiales</taxon>
        <taxon>Burkholderiaceae</taxon>
        <taxon>Paraburkholderia</taxon>
    </lineage>
</organism>
<dbReference type="RefSeq" id="WP_133188458.1">
    <property type="nucleotide sequence ID" value="NZ_SMOD01000042.1"/>
</dbReference>
<name>A0A4R5L4D8_9BURK</name>
<dbReference type="AlphaFoldDB" id="A0A4R5L4D8"/>